<evidence type="ECO:0000256" key="1">
    <source>
        <dbReference type="SAM" id="MobiDB-lite"/>
    </source>
</evidence>
<organism evidence="2 3">
    <name type="scientific">Lentinus brumalis</name>
    <dbReference type="NCBI Taxonomy" id="2498619"/>
    <lineage>
        <taxon>Eukaryota</taxon>
        <taxon>Fungi</taxon>
        <taxon>Dikarya</taxon>
        <taxon>Basidiomycota</taxon>
        <taxon>Agaricomycotina</taxon>
        <taxon>Agaricomycetes</taxon>
        <taxon>Polyporales</taxon>
        <taxon>Polyporaceae</taxon>
        <taxon>Lentinus</taxon>
    </lineage>
</organism>
<sequence length="269" mass="29257">MSSSRSSSASPEPEVVTKKAKKPKDKQKKAHTAADVGEHAKNEGDDHDLAYRPPEGFVLMKHKNEEGDFDWDAINGDDNLELWVVRVPEGLKPKHLEGLKIEASASSSTSRVGLIERKHTAYDVWSLGEDETEAVGGDELRAVSCLLPRRKKDGKLYQAPKPIARRLVISARPTIPTPPQSTPGSSPVLHQNPARPRHPKELLTHRFMPLGSLAPVDDSAAMDVDSAPVDDAPSKTPKSHKDAEGADGSKKKRKGDVGSPKKKKVKTTS</sequence>
<evidence type="ECO:0000313" key="3">
    <source>
        <dbReference type="Proteomes" id="UP000256964"/>
    </source>
</evidence>
<dbReference type="OrthoDB" id="76224at2759"/>
<dbReference type="GO" id="GO:0006360">
    <property type="term" value="P:transcription by RNA polymerase I"/>
    <property type="evidence" value="ECO:0007669"/>
    <property type="project" value="InterPro"/>
</dbReference>
<feature type="region of interest" description="Disordered" evidence="1">
    <location>
        <begin position="1"/>
        <end position="51"/>
    </location>
</feature>
<dbReference type="Gene3D" id="6.20.250.70">
    <property type="match status" value="1"/>
</dbReference>
<name>A0A371DK54_9APHY</name>
<gene>
    <name evidence="2" type="ORF">OH76DRAFT_1377025</name>
</gene>
<feature type="region of interest" description="Disordered" evidence="1">
    <location>
        <begin position="213"/>
        <end position="269"/>
    </location>
</feature>
<dbReference type="AlphaFoldDB" id="A0A371DK54"/>
<feature type="compositionally biased region" description="Low complexity" evidence="1">
    <location>
        <begin position="1"/>
        <end position="10"/>
    </location>
</feature>
<feature type="compositionally biased region" description="Basic residues" evidence="1">
    <location>
        <begin position="250"/>
        <end position="269"/>
    </location>
</feature>
<dbReference type="EMBL" id="KZ857389">
    <property type="protein sequence ID" value="RDX52896.1"/>
    <property type="molecule type" value="Genomic_DNA"/>
</dbReference>
<feature type="compositionally biased region" description="Basic residues" evidence="1">
    <location>
        <begin position="18"/>
        <end position="31"/>
    </location>
</feature>
<dbReference type="Pfam" id="PF08208">
    <property type="entry name" value="RNA_polI_A34"/>
    <property type="match status" value="1"/>
</dbReference>
<reference evidence="2 3" key="1">
    <citation type="journal article" date="2018" name="Biotechnol. Biofuels">
        <title>Integrative visual omics of the white-rot fungus Polyporus brumalis exposes the biotechnological potential of its oxidative enzymes for delignifying raw plant biomass.</title>
        <authorList>
            <person name="Miyauchi S."/>
            <person name="Rancon A."/>
            <person name="Drula E."/>
            <person name="Hage H."/>
            <person name="Chaduli D."/>
            <person name="Favel A."/>
            <person name="Grisel S."/>
            <person name="Henrissat B."/>
            <person name="Herpoel-Gimbert I."/>
            <person name="Ruiz-Duenas F.J."/>
            <person name="Chevret D."/>
            <person name="Hainaut M."/>
            <person name="Lin J."/>
            <person name="Wang M."/>
            <person name="Pangilinan J."/>
            <person name="Lipzen A."/>
            <person name="Lesage-Meessen L."/>
            <person name="Navarro D."/>
            <person name="Riley R."/>
            <person name="Grigoriev I.V."/>
            <person name="Zhou S."/>
            <person name="Raouche S."/>
            <person name="Rosso M.N."/>
        </authorList>
    </citation>
    <scope>NUCLEOTIDE SEQUENCE [LARGE SCALE GENOMIC DNA]</scope>
    <source>
        <strain evidence="2 3">BRFM 1820</strain>
    </source>
</reference>
<protein>
    <submittedName>
        <fullName evidence="2">Uncharacterized protein</fullName>
    </submittedName>
</protein>
<dbReference type="InterPro" id="IPR013240">
    <property type="entry name" value="DNA-dir_RNA_pol1_su_RPA34"/>
</dbReference>
<feature type="compositionally biased region" description="Basic and acidic residues" evidence="1">
    <location>
        <begin position="36"/>
        <end position="50"/>
    </location>
</feature>
<evidence type="ECO:0000313" key="2">
    <source>
        <dbReference type="EMBL" id="RDX52896.1"/>
    </source>
</evidence>
<feature type="region of interest" description="Disordered" evidence="1">
    <location>
        <begin position="168"/>
        <end position="196"/>
    </location>
</feature>
<feature type="compositionally biased region" description="Low complexity" evidence="1">
    <location>
        <begin position="214"/>
        <end position="231"/>
    </location>
</feature>
<feature type="compositionally biased region" description="Basic and acidic residues" evidence="1">
    <location>
        <begin position="239"/>
        <end position="249"/>
    </location>
</feature>
<keyword evidence="3" id="KW-1185">Reference proteome</keyword>
<accession>A0A371DK54</accession>
<dbReference type="Proteomes" id="UP000256964">
    <property type="component" value="Unassembled WGS sequence"/>
</dbReference>
<proteinExistence type="predicted"/>